<evidence type="ECO:0008006" key="3">
    <source>
        <dbReference type="Google" id="ProtNLM"/>
    </source>
</evidence>
<dbReference type="InterPro" id="IPR018747">
    <property type="entry name" value="DUF2299"/>
</dbReference>
<name>H2C7B0_9CREN</name>
<dbReference type="Pfam" id="PF10061">
    <property type="entry name" value="DUF2299"/>
    <property type="match status" value="1"/>
</dbReference>
<reference evidence="1 2" key="1">
    <citation type="submission" date="2012-01" db="EMBL/GenBank/DDBJ databases">
        <title>Improved High-Quality Draft sequence of Metallosphaera yellowstonensis MK1.</title>
        <authorList>
            <consortium name="US DOE Joint Genome Institute"/>
            <person name="Lucas S."/>
            <person name="Han J."/>
            <person name="Cheng J.-F."/>
            <person name="Goodwin L."/>
            <person name="Pitluck S."/>
            <person name="Peters L."/>
            <person name="Teshima H."/>
            <person name="Detter J.C."/>
            <person name="Han C."/>
            <person name="Tapia R."/>
            <person name="Land M."/>
            <person name="Hauser L."/>
            <person name="Kyrpides N."/>
            <person name="Kozubal M."/>
            <person name="Macur R.E."/>
            <person name="Jay Z."/>
            <person name="Inskeep W."/>
            <person name="Woyke T."/>
        </authorList>
    </citation>
    <scope>NUCLEOTIDE SEQUENCE [LARGE SCALE GENOMIC DNA]</scope>
    <source>
        <strain evidence="1 2">MK1</strain>
    </source>
</reference>
<dbReference type="eggNOG" id="arCOG01713">
    <property type="taxonomic scope" value="Archaea"/>
</dbReference>
<keyword evidence="2" id="KW-1185">Reference proteome</keyword>
<dbReference type="RefSeq" id="WP_009074049.1">
    <property type="nucleotide sequence ID" value="NZ_JH597770.1"/>
</dbReference>
<accession>H2C7B0</accession>
<dbReference type="Gene3D" id="3.30.1460.10">
    <property type="match status" value="1"/>
</dbReference>
<dbReference type="Proteomes" id="UP000003980">
    <property type="component" value="Unassembled WGS sequence"/>
</dbReference>
<dbReference type="HOGENOM" id="CLU_137738_0_0_2"/>
<dbReference type="AlphaFoldDB" id="H2C7B0"/>
<dbReference type="STRING" id="671065.MetMK1DRAFT_00024590"/>
<evidence type="ECO:0000313" key="1">
    <source>
        <dbReference type="EMBL" id="EHP68036.1"/>
    </source>
</evidence>
<proteinExistence type="predicted"/>
<gene>
    <name evidence="1" type="ORF">MetMK1DRAFT_00024590</name>
</gene>
<protein>
    <recommendedName>
        <fullName evidence="3">DUF2299 domain-containing protein</fullName>
    </recommendedName>
</protein>
<evidence type="ECO:0000313" key="2">
    <source>
        <dbReference type="Proteomes" id="UP000003980"/>
    </source>
</evidence>
<dbReference type="CDD" id="cd17510">
    <property type="entry name" value="T3SC_YbjN-like_2"/>
    <property type="match status" value="1"/>
</dbReference>
<dbReference type="EMBL" id="JH597770">
    <property type="protein sequence ID" value="EHP68036.1"/>
    <property type="molecule type" value="Genomic_DNA"/>
</dbReference>
<sequence length="163" mass="18687">MRIDFPMEEKVREIFTNLKMSVSVPPQAREFFHITVTPPQGGPILDVIRPTNQTPFYILGMGIGIHQYHQDSLRRMDTASRKEFVDSIKYYLLEMGVDVAFLPPNQDIPQLIHVSKLVFMDGLTPNVLLDVYYTVRNAGTYVIMRFVDEFGATLGRVADTKYI</sequence>
<organism evidence="1 2">
    <name type="scientific">Metallosphaera yellowstonensis MK1</name>
    <dbReference type="NCBI Taxonomy" id="671065"/>
    <lineage>
        <taxon>Archaea</taxon>
        <taxon>Thermoproteota</taxon>
        <taxon>Thermoprotei</taxon>
        <taxon>Sulfolobales</taxon>
        <taxon>Sulfolobaceae</taxon>
        <taxon>Metallosphaera</taxon>
    </lineage>
</organism>